<dbReference type="OrthoDB" id="10258156at2759"/>
<feature type="region of interest" description="Disordered" evidence="1">
    <location>
        <begin position="314"/>
        <end position="352"/>
    </location>
</feature>
<evidence type="ECO:0000259" key="2">
    <source>
        <dbReference type="Pfam" id="PF13679"/>
    </source>
</evidence>
<feature type="domain" description="Methyltransferase" evidence="2">
    <location>
        <begin position="417"/>
        <end position="495"/>
    </location>
</feature>
<feature type="compositionally biased region" description="Polar residues" evidence="1">
    <location>
        <begin position="403"/>
        <end position="416"/>
    </location>
</feature>
<proteinExistence type="predicted"/>
<dbReference type="Gene3D" id="3.40.50.150">
    <property type="entry name" value="Vaccinia Virus protein VP39"/>
    <property type="match status" value="1"/>
</dbReference>
<dbReference type="PANTHER" id="PTHR12496">
    <property type="entry name" value="CGI-41 METHYLTRANSFERASE"/>
    <property type="match status" value="1"/>
</dbReference>
<dbReference type="GeneID" id="119741657"/>
<feature type="domain" description="Methyltransferase" evidence="2">
    <location>
        <begin position="152"/>
        <end position="244"/>
    </location>
</feature>
<feature type="region of interest" description="Disordered" evidence="1">
    <location>
        <begin position="265"/>
        <end position="299"/>
    </location>
</feature>
<evidence type="ECO:0000313" key="4">
    <source>
        <dbReference type="Proteomes" id="UP000887568"/>
    </source>
</evidence>
<feature type="compositionally biased region" description="Low complexity" evidence="1">
    <location>
        <begin position="134"/>
        <end position="144"/>
    </location>
</feature>
<dbReference type="AlphaFoldDB" id="A0A914BC64"/>
<feature type="compositionally biased region" description="Polar residues" evidence="1">
    <location>
        <begin position="314"/>
        <end position="349"/>
    </location>
</feature>
<feature type="compositionally biased region" description="Polar residues" evidence="1">
    <location>
        <begin position="369"/>
        <end position="384"/>
    </location>
</feature>
<dbReference type="PANTHER" id="PTHR12496:SF9">
    <property type="entry name" value="METHYLTRANSFERASE-LIKE PROTEIN 25-RELATED"/>
    <property type="match status" value="1"/>
</dbReference>
<dbReference type="EnsemblMetazoa" id="XM_038217497.1">
    <property type="protein sequence ID" value="XP_038073425.1"/>
    <property type="gene ID" value="LOC119741657"/>
</dbReference>
<name>A0A914BC64_PATMI</name>
<feature type="compositionally biased region" description="Polar residues" evidence="1">
    <location>
        <begin position="280"/>
        <end position="299"/>
    </location>
</feature>
<dbReference type="Proteomes" id="UP000887568">
    <property type="component" value="Unplaced"/>
</dbReference>
<keyword evidence="4" id="KW-1185">Reference proteome</keyword>
<dbReference type="Pfam" id="PF13679">
    <property type="entry name" value="Methyltransf_32"/>
    <property type="match status" value="2"/>
</dbReference>
<accession>A0A914BC64</accession>
<dbReference type="InterPro" id="IPR029063">
    <property type="entry name" value="SAM-dependent_MTases_sf"/>
</dbReference>
<feature type="compositionally biased region" description="Basic and acidic residues" evidence="1">
    <location>
        <begin position="121"/>
        <end position="133"/>
    </location>
</feature>
<evidence type="ECO:0000313" key="3">
    <source>
        <dbReference type="EnsemblMetazoa" id="XP_038073425.1"/>
    </source>
</evidence>
<organism evidence="3 4">
    <name type="scientific">Patiria miniata</name>
    <name type="common">Bat star</name>
    <name type="synonym">Asterina miniata</name>
    <dbReference type="NCBI Taxonomy" id="46514"/>
    <lineage>
        <taxon>Eukaryota</taxon>
        <taxon>Metazoa</taxon>
        <taxon>Echinodermata</taxon>
        <taxon>Eleutherozoa</taxon>
        <taxon>Asterozoa</taxon>
        <taxon>Asteroidea</taxon>
        <taxon>Valvatacea</taxon>
        <taxon>Valvatida</taxon>
        <taxon>Asterinidae</taxon>
        <taxon>Patiria</taxon>
    </lineage>
</organism>
<dbReference type="InterPro" id="IPR052220">
    <property type="entry name" value="METTL25"/>
</dbReference>
<evidence type="ECO:0000256" key="1">
    <source>
        <dbReference type="SAM" id="MobiDB-lite"/>
    </source>
</evidence>
<reference evidence="3" key="1">
    <citation type="submission" date="2022-11" db="UniProtKB">
        <authorList>
            <consortium name="EnsemblMetazoa"/>
        </authorList>
    </citation>
    <scope>IDENTIFICATION</scope>
</reference>
<dbReference type="CDD" id="cd02440">
    <property type="entry name" value="AdoMet_MTases"/>
    <property type="match status" value="1"/>
</dbReference>
<dbReference type="OMA" id="YEEENVC"/>
<protein>
    <recommendedName>
        <fullName evidence="2">Methyltransferase domain-containing protein</fullName>
    </recommendedName>
</protein>
<feature type="region of interest" description="Disordered" evidence="1">
    <location>
        <begin position="118"/>
        <end position="146"/>
    </location>
</feature>
<dbReference type="SUPFAM" id="SSF53335">
    <property type="entry name" value="S-adenosyl-L-methionine-dependent methyltransferases"/>
    <property type="match status" value="1"/>
</dbReference>
<feature type="region of interest" description="Disordered" evidence="1">
    <location>
        <begin position="364"/>
        <end position="416"/>
    </location>
</feature>
<dbReference type="RefSeq" id="XP_038073425.1">
    <property type="nucleotide sequence ID" value="XM_038217497.1"/>
</dbReference>
<dbReference type="InterPro" id="IPR025714">
    <property type="entry name" value="Methyltranfer_dom"/>
</dbReference>
<sequence>MATEMNGTNRQRVEKIIEKFVAFLDNHQWVVRVNTVSFFTEKMWECVVVRHFGDVAREIVQLTETEMARLPAGQLPPPKDGERELCAIHEFINECVDHRLENSGVLCEVDSVLSQLTQTVGKKDHEQRDDSQNQERSSSSSVVQPKALMNIKKSHEVEEMSRFTAKLAGIHELQKVVDIGSGKGYLGQYLSLQHGLDVIGIDSSDTNTHGARDRSHKLQKKWAGISQHSMKIQQSSSKFENPKEAFREIYTKRTHKLKNMQRFLNCPDNTCEPSVEKDSSGSQGLKNMPGQSESTSEGLTSQMVNVLPISQSECSSSDVNQGLLNMHQPDSQSPGILTSTEMTDSNDGSGLSEDLQQIDLYSNDDQDSLPEQKSPVYTYSQTNHNTHKKEKKRTTPEAVESTAAFSTSSHGKNNTTKNGSRFCSVTAFVEPSTSLASVVSRNSEEAEQENEVQPFMLIGLHTCGDLAPSTLRLFVHNDTARVLLNVGCCYQKLSEEFETGGWHVPETKPEACGFPMSHFLRSKGIKVTRPARMLASMAADRIATSQVVPAMGLFYRSVLQVLLRDHYRLPTMSENVGKLAPKCRSFLEYARKALKKLQFDDSKLSDVEISAYAERYQPYFCQLQALNQLRVALSPTIEGLFMLDRLCYLQEQKSVRSAALVRLFDPVTSPRCYAILATR</sequence>